<evidence type="ECO:0000313" key="2">
    <source>
        <dbReference type="Proteomes" id="UP001157502"/>
    </source>
</evidence>
<sequence length="319" mass="36687">MNRTLLQMLRTLTERQKSDWRESLPKLIYAYNSTRCEVTGFSPFYLLFGRSPRLPVDLLFGLTPETGTADHQEYMRRWKDQMQEAYEITAANTKKSAEKSKRNHDRKVRSSVLHEGDRVLVRNLTPRGGTGKLRNHWEDCIHKVIRQVGKDMPIYEVISEQGKARGRRILHRNLLLPCDHLPLEIQLKPTKAKRQITARTRKGKEQQHQESDVEDSDEDDYGYSPPRDQFLPVIQPEVDTDSQDADKEYEQLSQDAEPQQQDICQLEQDSGDTLTERDASGQQEITAQEDTALEEGTSIVQSPVQSGTPVDMNSYTSDQ</sequence>
<keyword evidence="2" id="KW-1185">Reference proteome</keyword>
<name>A0ACC2GSN3_DALPE</name>
<organism evidence="1 2">
    <name type="scientific">Dallia pectoralis</name>
    <name type="common">Alaska blackfish</name>
    <dbReference type="NCBI Taxonomy" id="75939"/>
    <lineage>
        <taxon>Eukaryota</taxon>
        <taxon>Metazoa</taxon>
        <taxon>Chordata</taxon>
        <taxon>Craniata</taxon>
        <taxon>Vertebrata</taxon>
        <taxon>Euteleostomi</taxon>
        <taxon>Actinopterygii</taxon>
        <taxon>Neopterygii</taxon>
        <taxon>Teleostei</taxon>
        <taxon>Protacanthopterygii</taxon>
        <taxon>Esociformes</taxon>
        <taxon>Umbridae</taxon>
        <taxon>Dallia</taxon>
    </lineage>
</organism>
<comment type="caution">
    <text evidence="1">The sequence shown here is derived from an EMBL/GenBank/DDBJ whole genome shotgun (WGS) entry which is preliminary data.</text>
</comment>
<protein>
    <submittedName>
        <fullName evidence="1">Uncharacterized protein</fullName>
    </submittedName>
</protein>
<proteinExistence type="predicted"/>
<dbReference type="EMBL" id="CM055736">
    <property type="protein sequence ID" value="KAJ8006632.1"/>
    <property type="molecule type" value="Genomic_DNA"/>
</dbReference>
<evidence type="ECO:0000313" key="1">
    <source>
        <dbReference type="EMBL" id="KAJ8006632.1"/>
    </source>
</evidence>
<accession>A0ACC2GSN3</accession>
<reference evidence="1" key="1">
    <citation type="submission" date="2021-05" db="EMBL/GenBank/DDBJ databases">
        <authorList>
            <person name="Pan Q."/>
            <person name="Jouanno E."/>
            <person name="Zahm M."/>
            <person name="Klopp C."/>
            <person name="Cabau C."/>
            <person name="Louis A."/>
            <person name="Berthelot C."/>
            <person name="Parey E."/>
            <person name="Roest Crollius H."/>
            <person name="Montfort J."/>
            <person name="Robinson-Rechavi M."/>
            <person name="Bouchez O."/>
            <person name="Lampietro C."/>
            <person name="Lopez Roques C."/>
            <person name="Donnadieu C."/>
            <person name="Postlethwait J."/>
            <person name="Bobe J."/>
            <person name="Dillon D."/>
            <person name="Chandos A."/>
            <person name="von Hippel F."/>
            <person name="Guiguen Y."/>
        </authorList>
    </citation>
    <scope>NUCLEOTIDE SEQUENCE</scope>
    <source>
        <strain evidence="1">YG-Jan2019</strain>
    </source>
</reference>
<dbReference type="Proteomes" id="UP001157502">
    <property type="component" value="Chromosome 9"/>
</dbReference>
<gene>
    <name evidence="1" type="ORF">DPEC_G00109250</name>
</gene>